<dbReference type="Gene3D" id="3.40.630.30">
    <property type="match status" value="1"/>
</dbReference>
<geneLocation type="plasmid" evidence="2 3">
    <name>pSVL1</name>
</geneLocation>
<evidence type="ECO:0000313" key="3">
    <source>
        <dbReference type="Proteomes" id="UP000031774"/>
    </source>
</evidence>
<dbReference type="PROSITE" id="PS51186">
    <property type="entry name" value="GNAT"/>
    <property type="match status" value="1"/>
</dbReference>
<dbReference type="EMBL" id="CP010408">
    <property type="protein sequence ID" value="AJF70386.1"/>
    <property type="molecule type" value="Genomic_DNA"/>
</dbReference>
<keyword evidence="3" id="KW-1185">Reference proteome</keyword>
<gene>
    <name evidence="2" type="ORF">SVTN_40055</name>
</gene>
<dbReference type="RefSeq" id="WP_041134855.1">
    <property type="nucleotide sequence ID" value="NZ_CP010408.1"/>
</dbReference>
<organism evidence="2 3">
    <name type="scientific">Streptomyces vietnamensis</name>
    <dbReference type="NCBI Taxonomy" id="362257"/>
    <lineage>
        <taxon>Bacteria</taxon>
        <taxon>Bacillati</taxon>
        <taxon>Actinomycetota</taxon>
        <taxon>Actinomycetes</taxon>
        <taxon>Kitasatosporales</taxon>
        <taxon>Streptomycetaceae</taxon>
        <taxon>Streptomyces</taxon>
    </lineage>
</organism>
<proteinExistence type="predicted"/>
<dbReference type="KEGG" id="svt:SVTN_40055"/>
<dbReference type="Pfam" id="PF00583">
    <property type="entry name" value="Acetyltransf_1"/>
    <property type="match status" value="1"/>
</dbReference>
<name>A0A0B5ICZ3_9ACTN</name>
<sequence>MAKKAQQRKKRPSPSLRVRLTGQRLRDGLAGPDGTRIRVARPGDSIHFSDLLTLATDQIEQEHVEGVMAGRCGTWLVDALDEGDQSLTRPLVSAATTGNLQDAALALSLPLVAEDRDGTIVGALLALPPGSMVQTVQEAGYEQHALLAMLKYVKIKGLAVAEAARGRGVGGALLKRCMQVYWQLDFMFLYGGFDTERDLGPYYARQGFTILAPGETTDVGFVLTGRPIGLGAGPGEQLFFRWNRSS</sequence>
<dbReference type="CDD" id="cd04301">
    <property type="entry name" value="NAT_SF"/>
    <property type="match status" value="1"/>
</dbReference>
<dbReference type="GO" id="GO:0016747">
    <property type="term" value="F:acyltransferase activity, transferring groups other than amino-acyl groups"/>
    <property type="evidence" value="ECO:0007669"/>
    <property type="project" value="InterPro"/>
</dbReference>
<accession>A0A0B5ICZ3</accession>
<protein>
    <recommendedName>
        <fullName evidence="1">N-acetyltransferase domain-containing protein</fullName>
    </recommendedName>
</protein>
<evidence type="ECO:0000313" key="2">
    <source>
        <dbReference type="EMBL" id="AJF70386.1"/>
    </source>
</evidence>
<feature type="domain" description="N-acetyltransferase" evidence="1">
    <location>
        <begin position="68"/>
        <end position="229"/>
    </location>
</feature>
<keyword evidence="2" id="KW-0614">Plasmid</keyword>
<dbReference type="InterPro" id="IPR000182">
    <property type="entry name" value="GNAT_dom"/>
</dbReference>
<evidence type="ECO:0000259" key="1">
    <source>
        <dbReference type="PROSITE" id="PS51186"/>
    </source>
</evidence>
<reference evidence="2 3" key="1">
    <citation type="submission" date="2014-12" db="EMBL/GenBank/DDBJ databases">
        <title>Complete genome sequence of Streptomyces vietnamensis strain GIMV4.0001, a genetic manipulable producer of the benzoisochromanequinone antibiotic granaticin.</title>
        <authorList>
            <person name="Deng M.R."/>
            <person name="Guo J."/>
            <person name="Ma L.Y."/>
            <person name="Feng G.D."/>
            <person name="Mo C.Y."/>
            <person name="Zhu H.H."/>
        </authorList>
    </citation>
    <scope>NUCLEOTIDE SEQUENCE [LARGE SCALE GENOMIC DNA]</scope>
    <source>
        <strain evidence="3">GIMV4.0001</strain>
        <plasmid evidence="2 3">pSVL1</plasmid>
    </source>
</reference>
<dbReference type="InterPro" id="IPR016181">
    <property type="entry name" value="Acyl_CoA_acyltransferase"/>
</dbReference>
<dbReference type="Proteomes" id="UP000031774">
    <property type="component" value="Plasmid pSVL1"/>
</dbReference>
<dbReference type="AlphaFoldDB" id="A0A0B5ICZ3"/>
<dbReference type="SUPFAM" id="SSF55729">
    <property type="entry name" value="Acyl-CoA N-acyltransferases (Nat)"/>
    <property type="match status" value="1"/>
</dbReference>
<dbReference type="HOGENOM" id="CLU_1128587_0_0_11"/>